<sequence>MSAYFRNIFTFNPRSSTNPNGVEAAAPGYITDNGEAVFEHRVLSIVDAQQDSDTAQNSHNNSAHGDDNNVGALEEEISELETDPFVEINLNPLTYAQAASLKPGISVDPPQNSSILKPIKVYSPPIFPDDNIADNLNNRKILNQIIKQEIQIDHNNYKINQIQSIQDSIIKSALERNKYINYNSDLINDITYYDYNDITPFKKNKKNMKFDNNNTFITSKKLGNRISVHY</sequence>
<dbReference type="Proteomes" id="UP000095038">
    <property type="component" value="Unassembled WGS sequence"/>
</dbReference>
<evidence type="ECO:0000313" key="1">
    <source>
        <dbReference type="EMBL" id="ODV62927.1"/>
    </source>
</evidence>
<dbReference type="RefSeq" id="XP_020049234.1">
    <property type="nucleotide sequence ID" value="XM_020191359.1"/>
</dbReference>
<dbReference type="AlphaFoldDB" id="A0A1D2VMY3"/>
<accession>A0A1D2VMY3</accession>
<reference evidence="2" key="1">
    <citation type="submission" date="2016-05" db="EMBL/GenBank/DDBJ databases">
        <title>Comparative genomics of biotechnologically important yeasts.</title>
        <authorList>
            <consortium name="DOE Joint Genome Institute"/>
            <person name="Riley R."/>
            <person name="Haridas S."/>
            <person name="Wolfe K.H."/>
            <person name="Lopes M.R."/>
            <person name="Hittinger C.T."/>
            <person name="Goker M."/>
            <person name="Salamov A."/>
            <person name="Wisecaver J."/>
            <person name="Long T.M."/>
            <person name="Aerts A.L."/>
            <person name="Barry K."/>
            <person name="Choi C."/>
            <person name="Clum A."/>
            <person name="Coughlan A.Y."/>
            <person name="Deshpande S."/>
            <person name="Douglass A.P."/>
            <person name="Hanson S.J."/>
            <person name="Klenk H.-P."/>
            <person name="Labutti K."/>
            <person name="Lapidus A."/>
            <person name="Lindquist E."/>
            <person name="Lipzen A."/>
            <person name="Meier-Kolthoff J.P."/>
            <person name="Ohm R.A."/>
            <person name="Otillar R.P."/>
            <person name="Pangilinan J."/>
            <person name="Peng Y."/>
            <person name="Rokas A."/>
            <person name="Rosa C.A."/>
            <person name="Scheuner C."/>
            <person name="Sibirny A.A."/>
            <person name="Slot J.C."/>
            <person name="Stielow J.B."/>
            <person name="Sun H."/>
            <person name="Kurtzman C.P."/>
            <person name="Blackwell M."/>
            <person name="Grigoriev I.V."/>
            <person name="Jeffries T.W."/>
        </authorList>
    </citation>
    <scope>NUCLEOTIDE SEQUENCE [LARGE SCALE GENOMIC DNA]</scope>
    <source>
        <strain evidence="2">DSM 1968</strain>
    </source>
</reference>
<proteinExistence type="predicted"/>
<evidence type="ECO:0000313" key="2">
    <source>
        <dbReference type="Proteomes" id="UP000095038"/>
    </source>
</evidence>
<name>A0A1D2VMY3_9ASCO</name>
<keyword evidence="2" id="KW-1185">Reference proteome</keyword>
<organism evidence="1 2">
    <name type="scientific">Ascoidea rubescens DSM 1968</name>
    <dbReference type="NCBI Taxonomy" id="1344418"/>
    <lineage>
        <taxon>Eukaryota</taxon>
        <taxon>Fungi</taxon>
        <taxon>Dikarya</taxon>
        <taxon>Ascomycota</taxon>
        <taxon>Saccharomycotina</taxon>
        <taxon>Saccharomycetes</taxon>
        <taxon>Ascoideaceae</taxon>
        <taxon>Ascoidea</taxon>
    </lineage>
</organism>
<dbReference type="InParanoid" id="A0A1D2VMY3"/>
<gene>
    <name evidence="1" type="ORF">ASCRUDRAFT_6549</name>
</gene>
<protein>
    <submittedName>
        <fullName evidence="1">Uncharacterized protein</fullName>
    </submittedName>
</protein>
<dbReference type="EMBL" id="KV454476">
    <property type="protein sequence ID" value="ODV62927.1"/>
    <property type="molecule type" value="Genomic_DNA"/>
</dbReference>
<dbReference type="GeneID" id="30964995"/>